<comment type="caution">
    <text evidence="3">The sequence shown here is derived from an EMBL/GenBank/DDBJ whole genome shotgun (WGS) entry which is preliminary data.</text>
</comment>
<dbReference type="STRING" id="1692.BMAGN_1409"/>
<keyword evidence="4" id="KW-1185">Reference proteome</keyword>
<evidence type="ECO:0000259" key="2">
    <source>
        <dbReference type="Pfam" id="PF04230"/>
    </source>
</evidence>
<keyword evidence="3" id="KW-0808">Transferase</keyword>
<name>A0A087B843_9BIFI</name>
<feature type="domain" description="Polysaccharide pyruvyl transferase" evidence="2">
    <location>
        <begin position="81"/>
        <end position="276"/>
    </location>
</feature>
<feature type="coiled-coil region" evidence="1">
    <location>
        <begin position="22"/>
        <end position="56"/>
    </location>
</feature>
<dbReference type="AlphaFoldDB" id="A0A087B843"/>
<sequence length="453" mass="50786">MGLRNIIKNHLPVSSRSFHSDAEYMKEMLERMMHENAQLQRQLGAMSAELAQSRHEMVDLVINEHRHKKVHYLIGEAGFPNYGDELITREWLKYLAHVDPETPVVLDCMRPGPATALLRPYHPHFQATDTVARMTVENSFVEQAEVHRDIPVQDIANHVTGSLDEEGRAARVAAGIRLIRNNVATMHAIGGGYMNSKWVANLARLAAPLWAQRHGMPSIATGAGLVPLKDEDLHFVREVAQTLEAFTCRDEHSLEAVNNGEDGPAKLAADDCFVNGLEGVYADPAGLPDIMLCIQEDMVEGREPLFEHVRRILEAWNVAPDAEIGVVECIPYECGPLLDMLTQAGYRPRLFPMQIIFEEGFPAREGQRWLSTRYHPHLLAAAKGCEGTYVVVEPGYYDVKHEAVLRMGSRWTQSAVGDTDIPQPGPGFKDPSVRFTYRDEIRKTASVLYPMRP</sequence>
<evidence type="ECO:0000313" key="4">
    <source>
        <dbReference type="Proteomes" id="UP000029052"/>
    </source>
</evidence>
<dbReference type="RefSeq" id="WP_022860183.1">
    <property type="nucleotide sequence ID" value="NZ_JGZB01000011.1"/>
</dbReference>
<dbReference type="EMBL" id="JGZB01000011">
    <property type="protein sequence ID" value="KFI67193.1"/>
    <property type="molecule type" value="Genomic_DNA"/>
</dbReference>
<dbReference type="eggNOG" id="COG2327">
    <property type="taxonomic scope" value="Bacteria"/>
</dbReference>
<proteinExistence type="predicted"/>
<dbReference type="GO" id="GO:0016740">
    <property type="term" value="F:transferase activity"/>
    <property type="evidence" value="ECO:0007669"/>
    <property type="project" value="UniProtKB-KW"/>
</dbReference>
<protein>
    <submittedName>
        <fullName evidence="3">Polysaccharide pyruvyl transferase</fullName>
    </submittedName>
</protein>
<dbReference type="Proteomes" id="UP000029052">
    <property type="component" value="Unassembled WGS sequence"/>
</dbReference>
<dbReference type="InterPro" id="IPR007345">
    <property type="entry name" value="Polysacch_pyruvyl_Trfase"/>
</dbReference>
<evidence type="ECO:0000313" key="3">
    <source>
        <dbReference type="EMBL" id="KFI67193.1"/>
    </source>
</evidence>
<organism evidence="3 4">
    <name type="scientific">Bifidobacterium magnum</name>
    <dbReference type="NCBI Taxonomy" id="1692"/>
    <lineage>
        <taxon>Bacteria</taxon>
        <taxon>Bacillati</taxon>
        <taxon>Actinomycetota</taxon>
        <taxon>Actinomycetes</taxon>
        <taxon>Bifidobacteriales</taxon>
        <taxon>Bifidobacteriaceae</taxon>
        <taxon>Bifidobacterium</taxon>
    </lineage>
</organism>
<gene>
    <name evidence="3" type="ORF">BMAGN_1409</name>
</gene>
<dbReference type="Pfam" id="PF04230">
    <property type="entry name" value="PS_pyruv_trans"/>
    <property type="match status" value="1"/>
</dbReference>
<accession>A0A087B843</accession>
<reference evidence="3 4" key="1">
    <citation type="submission" date="2014-03" db="EMBL/GenBank/DDBJ databases">
        <title>Genomics of Bifidobacteria.</title>
        <authorList>
            <person name="Ventura M."/>
            <person name="Milani C."/>
            <person name="Lugli G.A."/>
        </authorList>
    </citation>
    <scope>NUCLEOTIDE SEQUENCE [LARGE SCALE GENOMIC DNA]</scope>
    <source>
        <strain evidence="3 4">LMG 11591</strain>
    </source>
</reference>
<evidence type="ECO:0000256" key="1">
    <source>
        <dbReference type="SAM" id="Coils"/>
    </source>
</evidence>
<keyword evidence="1" id="KW-0175">Coiled coil</keyword>